<dbReference type="EMBL" id="OX597814">
    <property type="protein sequence ID" value="CAI9715131.1"/>
    <property type="molecule type" value="Genomic_DNA"/>
</dbReference>
<dbReference type="AlphaFoldDB" id="A0AA36EUZ3"/>
<name>A0AA36EUZ3_OCTVU</name>
<accession>A0AA36EUZ3</accession>
<protein>
    <submittedName>
        <fullName evidence="2">Uncharacterized protein</fullName>
    </submittedName>
</protein>
<organism evidence="2 3">
    <name type="scientific">Octopus vulgaris</name>
    <name type="common">Common octopus</name>
    <dbReference type="NCBI Taxonomy" id="6645"/>
    <lineage>
        <taxon>Eukaryota</taxon>
        <taxon>Metazoa</taxon>
        <taxon>Spiralia</taxon>
        <taxon>Lophotrochozoa</taxon>
        <taxon>Mollusca</taxon>
        <taxon>Cephalopoda</taxon>
        <taxon>Coleoidea</taxon>
        <taxon>Octopodiformes</taxon>
        <taxon>Octopoda</taxon>
        <taxon>Incirrata</taxon>
        <taxon>Octopodidae</taxon>
        <taxon>Octopus</taxon>
    </lineage>
</organism>
<feature type="region of interest" description="Disordered" evidence="1">
    <location>
        <begin position="146"/>
        <end position="165"/>
    </location>
</feature>
<gene>
    <name evidence="2" type="ORF">OCTVUL_1B016868</name>
</gene>
<dbReference type="Proteomes" id="UP001162480">
    <property type="component" value="Chromosome 1"/>
</dbReference>
<sequence>MLIIIGGGITGFVQVNDTHLHKQLKAKYHEIEKVKMLEKLVQTPNKIPTPNQSEMMQMLHQAHADCMSDVEAAFKSTWVTDASDGSEDYKVSDRIMYLVGPSMREFRLEMMSKPCPNTIQRVIKNLIPSKGVKRANDIEGSELFDGDGIEGTAVESESEDESESSWNLLEPLVFTSSEPSNEEFKPYFSIQLYLMIINLLSTICRFLQYETVR</sequence>
<evidence type="ECO:0000256" key="1">
    <source>
        <dbReference type="SAM" id="MobiDB-lite"/>
    </source>
</evidence>
<evidence type="ECO:0000313" key="3">
    <source>
        <dbReference type="Proteomes" id="UP001162480"/>
    </source>
</evidence>
<reference evidence="2" key="1">
    <citation type="submission" date="2023-08" db="EMBL/GenBank/DDBJ databases">
        <authorList>
            <person name="Alioto T."/>
            <person name="Alioto T."/>
            <person name="Gomez Garrido J."/>
        </authorList>
    </citation>
    <scope>NUCLEOTIDE SEQUENCE</scope>
</reference>
<proteinExistence type="predicted"/>
<keyword evidence="3" id="KW-1185">Reference proteome</keyword>
<evidence type="ECO:0000313" key="2">
    <source>
        <dbReference type="EMBL" id="CAI9715131.1"/>
    </source>
</evidence>